<comment type="caution">
    <text evidence="1">The sequence shown here is derived from an EMBL/GenBank/DDBJ whole genome shotgun (WGS) entry which is preliminary data.</text>
</comment>
<name>A0ABC8JE98_ERUVS</name>
<dbReference type="Proteomes" id="UP001642260">
    <property type="component" value="Unassembled WGS sequence"/>
</dbReference>
<dbReference type="AlphaFoldDB" id="A0ABC8JE98"/>
<reference evidence="1 2" key="1">
    <citation type="submission" date="2022-03" db="EMBL/GenBank/DDBJ databases">
        <authorList>
            <person name="Macdonald S."/>
            <person name="Ahmed S."/>
            <person name="Newling K."/>
        </authorList>
    </citation>
    <scope>NUCLEOTIDE SEQUENCE [LARGE SCALE GENOMIC DNA]</scope>
</reference>
<evidence type="ECO:0000313" key="1">
    <source>
        <dbReference type="EMBL" id="CAH8324263.1"/>
    </source>
</evidence>
<gene>
    <name evidence="1" type="ORF">ERUC_LOCUS10095</name>
</gene>
<dbReference type="EMBL" id="CAKOAT010100599">
    <property type="protein sequence ID" value="CAH8324263.1"/>
    <property type="molecule type" value="Genomic_DNA"/>
</dbReference>
<protein>
    <submittedName>
        <fullName evidence="1">Uncharacterized protein</fullName>
    </submittedName>
</protein>
<evidence type="ECO:0000313" key="2">
    <source>
        <dbReference type="Proteomes" id="UP001642260"/>
    </source>
</evidence>
<sequence>MLETGGTSEEKAILLFFWLLSSELKKEGTTHFLKVKYLVSYIKNFKFSTQMICSLCKRRLLNNPMLVSRSTSGHVTLSLCLLLFASESNNSIFATGISLL</sequence>
<keyword evidence="2" id="KW-1185">Reference proteome</keyword>
<proteinExistence type="predicted"/>
<accession>A0ABC8JE98</accession>
<organism evidence="1 2">
    <name type="scientific">Eruca vesicaria subsp. sativa</name>
    <name type="common">Garden rocket</name>
    <name type="synonym">Eruca sativa</name>
    <dbReference type="NCBI Taxonomy" id="29727"/>
    <lineage>
        <taxon>Eukaryota</taxon>
        <taxon>Viridiplantae</taxon>
        <taxon>Streptophyta</taxon>
        <taxon>Embryophyta</taxon>
        <taxon>Tracheophyta</taxon>
        <taxon>Spermatophyta</taxon>
        <taxon>Magnoliopsida</taxon>
        <taxon>eudicotyledons</taxon>
        <taxon>Gunneridae</taxon>
        <taxon>Pentapetalae</taxon>
        <taxon>rosids</taxon>
        <taxon>malvids</taxon>
        <taxon>Brassicales</taxon>
        <taxon>Brassicaceae</taxon>
        <taxon>Brassiceae</taxon>
        <taxon>Eruca</taxon>
    </lineage>
</organism>